<dbReference type="InterPro" id="IPR011051">
    <property type="entry name" value="RmlC_Cupin_sf"/>
</dbReference>
<dbReference type="InterPro" id="IPR014710">
    <property type="entry name" value="RmlC-like_jellyroll"/>
</dbReference>
<keyword evidence="3" id="KW-0804">Transcription</keyword>
<evidence type="ECO:0000256" key="2">
    <source>
        <dbReference type="ARBA" id="ARBA00023125"/>
    </source>
</evidence>
<sequence>MRKKASIPVKPLGGEFRTGIVIGNVVSGDVAMLDEADHSHRHDYHIFVFIKAGSGVMEIDFRKYKLKGPVMLYMHPSQVHRLLNTSGLEAFMLGVKDDNIYAHYFQLLEQKITPAKPLWLKPDKVVTFNQAASLCNSVFEKKSDNLYLPLLRDCSNAFIGLFVSLYLERQEAAEPSSRFSTITSGFKLLLENSFSTMKRPSEYAEALHVSSSYLNECVRAATGYPVSYHIHQRVVLEAKRLLYHSGKTVKEIAADLGYEDYAYFSRLFTKTAGMSALAFRNKNRDLSNKHI</sequence>
<evidence type="ECO:0000313" key="5">
    <source>
        <dbReference type="EMBL" id="RXK81947.1"/>
    </source>
</evidence>
<proteinExistence type="predicted"/>
<dbReference type="GO" id="GO:0043565">
    <property type="term" value="F:sequence-specific DNA binding"/>
    <property type="evidence" value="ECO:0007669"/>
    <property type="project" value="InterPro"/>
</dbReference>
<dbReference type="RefSeq" id="WP_129005344.1">
    <property type="nucleotide sequence ID" value="NZ_SDHZ01000003.1"/>
</dbReference>
<dbReference type="PROSITE" id="PS01124">
    <property type="entry name" value="HTH_ARAC_FAMILY_2"/>
    <property type="match status" value="1"/>
</dbReference>
<accession>A0A4Q1D474</accession>
<evidence type="ECO:0000256" key="3">
    <source>
        <dbReference type="ARBA" id="ARBA00023163"/>
    </source>
</evidence>
<dbReference type="Pfam" id="PF12833">
    <property type="entry name" value="HTH_18"/>
    <property type="match status" value="1"/>
</dbReference>
<comment type="caution">
    <text evidence="5">The sequence shown here is derived from an EMBL/GenBank/DDBJ whole genome shotgun (WGS) entry which is preliminary data.</text>
</comment>
<organism evidence="5 6">
    <name type="scientific">Filimonas effusa</name>
    <dbReference type="NCBI Taxonomy" id="2508721"/>
    <lineage>
        <taxon>Bacteria</taxon>
        <taxon>Pseudomonadati</taxon>
        <taxon>Bacteroidota</taxon>
        <taxon>Chitinophagia</taxon>
        <taxon>Chitinophagales</taxon>
        <taxon>Chitinophagaceae</taxon>
        <taxon>Filimonas</taxon>
    </lineage>
</organism>
<reference evidence="5 6" key="1">
    <citation type="submission" date="2019-01" db="EMBL/GenBank/DDBJ databases">
        <title>Filimonas sp. strain TTM-71.</title>
        <authorList>
            <person name="Chen W.-M."/>
        </authorList>
    </citation>
    <scope>NUCLEOTIDE SEQUENCE [LARGE SCALE GENOMIC DNA]</scope>
    <source>
        <strain evidence="5 6">TTM-71</strain>
    </source>
</reference>
<dbReference type="InterPro" id="IPR018060">
    <property type="entry name" value="HTH_AraC"/>
</dbReference>
<keyword evidence="6" id="KW-1185">Reference proteome</keyword>
<dbReference type="Proteomes" id="UP000290545">
    <property type="component" value="Unassembled WGS sequence"/>
</dbReference>
<dbReference type="GO" id="GO:0003700">
    <property type="term" value="F:DNA-binding transcription factor activity"/>
    <property type="evidence" value="ECO:0007669"/>
    <property type="project" value="InterPro"/>
</dbReference>
<dbReference type="Gene3D" id="1.10.10.60">
    <property type="entry name" value="Homeodomain-like"/>
    <property type="match status" value="1"/>
</dbReference>
<dbReference type="SMART" id="SM00342">
    <property type="entry name" value="HTH_ARAC"/>
    <property type="match status" value="1"/>
</dbReference>
<dbReference type="InterPro" id="IPR003313">
    <property type="entry name" value="AraC-bd"/>
</dbReference>
<evidence type="ECO:0000313" key="6">
    <source>
        <dbReference type="Proteomes" id="UP000290545"/>
    </source>
</evidence>
<feature type="domain" description="HTH araC/xylS-type" evidence="4">
    <location>
        <begin position="184"/>
        <end position="282"/>
    </location>
</feature>
<evidence type="ECO:0000256" key="1">
    <source>
        <dbReference type="ARBA" id="ARBA00023015"/>
    </source>
</evidence>
<keyword evidence="2" id="KW-0238">DNA-binding</keyword>
<evidence type="ECO:0000259" key="4">
    <source>
        <dbReference type="PROSITE" id="PS01124"/>
    </source>
</evidence>
<dbReference type="AlphaFoldDB" id="A0A4Q1D474"/>
<dbReference type="Gene3D" id="2.60.120.10">
    <property type="entry name" value="Jelly Rolls"/>
    <property type="match status" value="1"/>
</dbReference>
<dbReference type="EMBL" id="SDHZ01000003">
    <property type="protein sequence ID" value="RXK81947.1"/>
    <property type="molecule type" value="Genomic_DNA"/>
</dbReference>
<dbReference type="SUPFAM" id="SSF46689">
    <property type="entry name" value="Homeodomain-like"/>
    <property type="match status" value="1"/>
</dbReference>
<dbReference type="PANTHER" id="PTHR43280">
    <property type="entry name" value="ARAC-FAMILY TRANSCRIPTIONAL REGULATOR"/>
    <property type="match status" value="1"/>
</dbReference>
<dbReference type="InterPro" id="IPR009057">
    <property type="entry name" value="Homeodomain-like_sf"/>
</dbReference>
<dbReference type="PANTHER" id="PTHR43280:SF2">
    <property type="entry name" value="HTH-TYPE TRANSCRIPTIONAL REGULATOR EXSA"/>
    <property type="match status" value="1"/>
</dbReference>
<protein>
    <submittedName>
        <fullName evidence="5">Helix-turn-helix domain-containing protein</fullName>
    </submittedName>
</protein>
<dbReference type="SUPFAM" id="SSF51182">
    <property type="entry name" value="RmlC-like cupins"/>
    <property type="match status" value="1"/>
</dbReference>
<dbReference type="Pfam" id="PF02311">
    <property type="entry name" value="AraC_binding"/>
    <property type="match status" value="1"/>
</dbReference>
<keyword evidence="1" id="KW-0805">Transcription regulation</keyword>
<dbReference type="OrthoDB" id="1096411at2"/>
<gene>
    <name evidence="5" type="ORF">ESB13_19400</name>
</gene>
<name>A0A4Q1D474_9BACT</name>